<feature type="chain" id="PRO_5045520622" description="Lipoprotein" evidence="1">
    <location>
        <begin position="24"/>
        <end position="110"/>
    </location>
</feature>
<dbReference type="EMBL" id="JAGEVG010000027">
    <property type="protein sequence ID" value="MBO3100016.1"/>
    <property type="molecule type" value="Genomic_DNA"/>
</dbReference>
<name>A0ABS3SWE3_9FLAO</name>
<reference evidence="2 3" key="1">
    <citation type="submission" date="2021-03" db="EMBL/GenBank/DDBJ databases">
        <title>Gelidibacter sp. nov., isolated from costal sediment.</title>
        <authorList>
            <person name="Lun K.-Y."/>
        </authorList>
    </citation>
    <scope>NUCLEOTIDE SEQUENCE [LARGE SCALE GENOMIC DNA]</scope>
    <source>
        <strain evidence="2 3">DF109</strain>
    </source>
</reference>
<comment type="caution">
    <text evidence="2">The sequence shown here is derived from an EMBL/GenBank/DDBJ whole genome shotgun (WGS) entry which is preliminary data.</text>
</comment>
<organism evidence="2 3">
    <name type="scientific">Gelidibacter pelagius</name>
    <dbReference type="NCBI Taxonomy" id="2819985"/>
    <lineage>
        <taxon>Bacteria</taxon>
        <taxon>Pseudomonadati</taxon>
        <taxon>Bacteroidota</taxon>
        <taxon>Flavobacteriia</taxon>
        <taxon>Flavobacteriales</taxon>
        <taxon>Flavobacteriaceae</taxon>
        <taxon>Gelidibacter</taxon>
    </lineage>
</organism>
<accession>A0ABS3SWE3</accession>
<evidence type="ECO:0008006" key="4">
    <source>
        <dbReference type="Google" id="ProtNLM"/>
    </source>
</evidence>
<keyword evidence="1" id="KW-0732">Signal</keyword>
<evidence type="ECO:0000256" key="1">
    <source>
        <dbReference type="SAM" id="SignalP"/>
    </source>
</evidence>
<keyword evidence="3" id="KW-1185">Reference proteome</keyword>
<feature type="signal peptide" evidence="1">
    <location>
        <begin position="1"/>
        <end position="23"/>
    </location>
</feature>
<evidence type="ECO:0000313" key="3">
    <source>
        <dbReference type="Proteomes" id="UP000681315"/>
    </source>
</evidence>
<sequence length="110" mass="12342">MKKYLFFLLIGLIALGCSTDDDATDAVFVLYNQTYCSDPWESIDDNRELVDKISTYFASENIAISNLKIDDKGTPEACFGCGCLTGKRIILKVNKNDLDAIMAYGFQEYK</sequence>
<dbReference type="PROSITE" id="PS51257">
    <property type="entry name" value="PROKAR_LIPOPROTEIN"/>
    <property type="match status" value="1"/>
</dbReference>
<proteinExistence type="predicted"/>
<dbReference type="RefSeq" id="WP_208235123.1">
    <property type="nucleotide sequence ID" value="NZ_JAGEVG010000027.1"/>
</dbReference>
<dbReference type="Proteomes" id="UP000681315">
    <property type="component" value="Unassembled WGS sequence"/>
</dbReference>
<evidence type="ECO:0000313" key="2">
    <source>
        <dbReference type="EMBL" id="MBO3100016.1"/>
    </source>
</evidence>
<protein>
    <recommendedName>
        <fullName evidence="4">Lipoprotein</fullName>
    </recommendedName>
</protein>
<gene>
    <name evidence="2" type="ORF">J4051_17220</name>
</gene>